<name>A0A1G7A3N4_9ACTN</name>
<dbReference type="EMBL" id="FNAD01000012">
    <property type="protein sequence ID" value="SDE09412.1"/>
    <property type="molecule type" value="Genomic_DNA"/>
</dbReference>
<keyword evidence="1" id="KW-0812">Transmembrane</keyword>
<gene>
    <name evidence="2" type="ORF">SAMN05216270_112130</name>
</gene>
<dbReference type="Proteomes" id="UP000198949">
    <property type="component" value="Unassembled WGS sequence"/>
</dbReference>
<keyword evidence="1" id="KW-0472">Membrane</keyword>
<accession>A0A1G7A3N4</accession>
<sequence length="98" mass="10607">MQRVDSRVWIVVSDMRHNRVVARREHRRAFRRAFSAAVIATAAAAALGYATAFSPLAGWAVLGIGGAVAASLWLESRSGRTATPAPAARMYFFTQGED</sequence>
<evidence type="ECO:0000256" key="1">
    <source>
        <dbReference type="SAM" id="Phobius"/>
    </source>
</evidence>
<organism evidence="2 3">
    <name type="scientific">Glycomyces harbinensis</name>
    <dbReference type="NCBI Taxonomy" id="58114"/>
    <lineage>
        <taxon>Bacteria</taxon>
        <taxon>Bacillati</taxon>
        <taxon>Actinomycetota</taxon>
        <taxon>Actinomycetes</taxon>
        <taxon>Glycomycetales</taxon>
        <taxon>Glycomycetaceae</taxon>
        <taxon>Glycomyces</taxon>
    </lineage>
</organism>
<evidence type="ECO:0000313" key="3">
    <source>
        <dbReference type="Proteomes" id="UP000198949"/>
    </source>
</evidence>
<keyword evidence="3" id="KW-1185">Reference proteome</keyword>
<reference evidence="3" key="1">
    <citation type="submission" date="2016-10" db="EMBL/GenBank/DDBJ databases">
        <authorList>
            <person name="Varghese N."/>
            <person name="Submissions S."/>
        </authorList>
    </citation>
    <scope>NUCLEOTIDE SEQUENCE [LARGE SCALE GENOMIC DNA]</scope>
    <source>
        <strain evidence="3">CGMCC 4.3516</strain>
    </source>
</reference>
<keyword evidence="1" id="KW-1133">Transmembrane helix</keyword>
<evidence type="ECO:0000313" key="2">
    <source>
        <dbReference type="EMBL" id="SDE09412.1"/>
    </source>
</evidence>
<dbReference type="AlphaFoldDB" id="A0A1G7A3N4"/>
<feature type="transmembrane region" description="Helical" evidence="1">
    <location>
        <begin position="56"/>
        <end position="74"/>
    </location>
</feature>
<feature type="transmembrane region" description="Helical" evidence="1">
    <location>
        <begin position="33"/>
        <end position="50"/>
    </location>
</feature>
<proteinExistence type="predicted"/>
<protein>
    <submittedName>
        <fullName evidence="2">Uncharacterized protein</fullName>
    </submittedName>
</protein>